<dbReference type="InterPro" id="IPR038536">
    <property type="entry name" value="Alkyl/aryl-sulf_dimr_sf"/>
</dbReference>
<sequence>MALDVLNAAERIIRGEEGVSDWFRGVPDSIRLDVAPATAMIVCRGLSGNVTALKTDEGLILCDTGAVDTCERVLAEVRRWEPDAPIHSVLYTHGHFDHVAGIGLIEADAAERGFDRPIVIAHENVLGRFERYRMTAALNRKINIRQYSRPDFRWPEGFRHPDIVVRDSHDHDMGGETFTIIHGKGETDDHAWLWAPDRKLIVAGDFYTWAAPNAGNPQKVQRYAPDWAITLRRMIERNAEILVPGHGPPVFGRESINRILDDAACWLESLHNQTVELMNEGLRVGDIIHRFEVPERLRNLSWLEPNYDDPEFVVRGICRLYGGWWDGNPANLKPAPEADLARELAAVAGGADRLAERARALLENGDLRLAGHFAEFAALAAPCDPAVHATRASVYRARVSAERAQMAKGVFRDAAAASEKLV</sequence>
<dbReference type="InParanoid" id="A0A1Y5TUS5"/>
<dbReference type="AlphaFoldDB" id="A0A1Y5TUS5"/>
<dbReference type="GO" id="GO:0046983">
    <property type="term" value="F:protein dimerization activity"/>
    <property type="evidence" value="ECO:0007669"/>
    <property type="project" value="InterPro"/>
</dbReference>
<dbReference type="Gene3D" id="3.60.15.30">
    <property type="entry name" value="Metallo-beta-lactamase domain"/>
    <property type="match status" value="1"/>
</dbReference>
<evidence type="ECO:0000313" key="3">
    <source>
        <dbReference type="Proteomes" id="UP000193200"/>
    </source>
</evidence>
<gene>
    <name evidence="2" type="ORF">OCH7691_03306</name>
</gene>
<proteinExistence type="predicted"/>
<keyword evidence="3" id="KW-1185">Reference proteome</keyword>
<dbReference type="Pfam" id="PF14863">
    <property type="entry name" value="Alkyl_sulf_dimr"/>
    <property type="match status" value="1"/>
</dbReference>
<dbReference type="Proteomes" id="UP000193200">
    <property type="component" value="Unassembled WGS sequence"/>
</dbReference>
<protein>
    <submittedName>
        <fullName evidence="2">Beta-lactamase 2</fullName>
        <ecNumber evidence="2">3.5.2.6</ecNumber>
    </submittedName>
</protein>
<dbReference type="InterPro" id="IPR036866">
    <property type="entry name" value="RibonucZ/Hydroxyglut_hydro"/>
</dbReference>
<dbReference type="InterPro" id="IPR029228">
    <property type="entry name" value="Alkyl_sulf_dimr"/>
</dbReference>
<dbReference type="RefSeq" id="WP_085884661.1">
    <property type="nucleotide sequence ID" value="NZ_FWFR01000003.1"/>
</dbReference>
<evidence type="ECO:0000313" key="2">
    <source>
        <dbReference type="EMBL" id="SLN70671.1"/>
    </source>
</evidence>
<name>A0A1Y5TUS5_9PROT</name>
<organism evidence="2 3">
    <name type="scientific">Oceanibacterium hippocampi</name>
    <dbReference type="NCBI Taxonomy" id="745714"/>
    <lineage>
        <taxon>Bacteria</taxon>
        <taxon>Pseudomonadati</taxon>
        <taxon>Pseudomonadota</taxon>
        <taxon>Alphaproteobacteria</taxon>
        <taxon>Sneathiellales</taxon>
        <taxon>Sneathiellaceae</taxon>
        <taxon>Oceanibacterium</taxon>
    </lineage>
</organism>
<reference evidence="2 3" key="1">
    <citation type="submission" date="2017-03" db="EMBL/GenBank/DDBJ databases">
        <authorList>
            <person name="Afonso C.L."/>
            <person name="Miller P.J."/>
            <person name="Scott M.A."/>
            <person name="Spackman E."/>
            <person name="Goraichik I."/>
            <person name="Dimitrov K.M."/>
            <person name="Suarez D.L."/>
            <person name="Swayne D.E."/>
        </authorList>
    </citation>
    <scope>NUCLEOTIDE SEQUENCE [LARGE SCALE GENOMIC DNA]</scope>
    <source>
        <strain evidence="2 3">CECT 7691</strain>
    </source>
</reference>
<dbReference type="OrthoDB" id="9815874at2"/>
<dbReference type="SUPFAM" id="SSF56281">
    <property type="entry name" value="Metallo-hydrolase/oxidoreductase"/>
    <property type="match status" value="1"/>
</dbReference>
<dbReference type="InterPro" id="IPR001279">
    <property type="entry name" value="Metallo-B-lactamas"/>
</dbReference>
<dbReference type="FunCoup" id="A0A1Y5TUS5">
    <property type="interactions" value="37"/>
</dbReference>
<keyword evidence="2" id="KW-0378">Hydrolase</keyword>
<dbReference type="PANTHER" id="PTHR43223:SF2">
    <property type="entry name" value="METALLO-BETA-LACTAMASE DOMAIN-CONTAINING PROTEIN"/>
    <property type="match status" value="1"/>
</dbReference>
<accession>A0A1Y5TUS5</accession>
<dbReference type="Pfam" id="PF00753">
    <property type="entry name" value="Lactamase_B"/>
    <property type="match status" value="1"/>
</dbReference>
<dbReference type="InterPro" id="IPR052195">
    <property type="entry name" value="Bact_Alkyl/Aryl-Sulfatase"/>
</dbReference>
<dbReference type="EMBL" id="FWFR01000003">
    <property type="protein sequence ID" value="SLN70671.1"/>
    <property type="molecule type" value="Genomic_DNA"/>
</dbReference>
<dbReference type="GO" id="GO:0008800">
    <property type="term" value="F:beta-lactamase activity"/>
    <property type="evidence" value="ECO:0007669"/>
    <property type="project" value="UniProtKB-EC"/>
</dbReference>
<dbReference type="EC" id="3.5.2.6" evidence="2"/>
<evidence type="ECO:0000259" key="1">
    <source>
        <dbReference type="SMART" id="SM00849"/>
    </source>
</evidence>
<feature type="domain" description="Metallo-beta-lactamase" evidence="1">
    <location>
        <begin position="47"/>
        <end position="246"/>
    </location>
</feature>
<dbReference type="PANTHER" id="PTHR43223">
    <property type="entry name" value="ALKYL/ARYL-SULFATASE"/>
    <property type="match status" value="1"/>
</dbReference>
<dbReference type="Gene3D" id="1.25.40.880">
    <property type="entry name" value="Alkyl sulfatase, dimerisation domain"/>
    <property type="match status" value="1"/>
</dbReference>
<dbReference type="SMART" id="SM00849">
    <property type="entry name" value="Lactamase_B"/>
    <property type="match status" value="1"/>
</dbReference>